<dbReference type="Proteomes" id="UP000033750">
    <property type="component" value="Unassembled WGS sequence"/>
</dbReference>
<feature type="transmembrane region" description="Helical" evidence="9">
    <location>
        <begin position="383"/>
        <end position="403"/>
    </location>
</feature>
<dbReference type="Gene3D" id="1.20.1560.10">
    <property type="entry name" value="ABC transporter type 1, transmembrane domain"/>
    <property type="match status" value="1"/>
</dbReference>
<dbReference type="PATRIC" id="fig|1264554.4.peg.133"/>
<dbReference type="PROSITE" id="PS50990">
    <property type="entry name" value="PEPTIDASE_C39"/>
    <property type="match status" value="1"/>
</dbReference>
<dbReference type="AlphaFoldDB" id="A0A0F5H0A9"/>
<dbReference type="PANTHER" id="PTHR24221">
    <property type="entry name" value="ATP-BINDING CASSETTE SUB-FAMILY B"/>
    <property type="match status" value="1"/>
</dbReference>
<dbReference type="InterPro" id="IPR011527">
    <property type="entry name" value="ABC1_TM_dom"/>
</dbReference>
<evidence type="ECO:0000256" key="4">
    <source>
        <dbReference type="ARBA" id="ARBA00022807"/>
    </source>
</evidence>
<dbReference type="EMBL" id="JZXN01000017">
    <property type="protein sequence ID" value="KKB26719.1"/>
    <property type="molecule type" value="Genomic_DNA"/>
</dbReference>
<dbReference type="PROSITE" id="PS50929">
    <property type="entry name" value="ABC_TM1F"/>
    <property type="match status" value="1"/>
</dbReference>
<dbReference type="GO" id="GO:0140359">
    <property type="term" value="F:ABC-type transporter activity"/>
    <property type="evidence" value="ECO:0007669"/>
    <property type="project" value="InterPro"/>
</dbReference>
<evidence type="ECO:0000256" key="3">
    <source>
        <dbReference type="ARBA" id="ARBA00022692"/>
    </source>
</evidence>
<keyword evidence="5" id="KW-0813">Transport</keyword>
<keyword evidence="12" id="KW-0547">Nucleotide-binding</keyword>
<feature type="transmembrane region" description="Helical" evidence="9">
    <location>
        <begin position="295"/>
        <end position="315"/>
    </location>
</feature>
<keyword evidence="8" id="KW-0080">Bacteriocin transport</keyword>
<evidence type="ECO:0000256" key="8">
    <source>
        <dbReference type="ARBA" id="ARBA00043264"/>
    </source>
</evidence>
<dbReference type="SUPFAM" id="SSF90123">
    <property type="entry name" value="ABC transporter transmembrane region"/>
    <property type="match status" value="1"/>
</dbReference>
<protein>
    <submittedName>
        <fullName evidence="12">ABC transporter ATP-binding and permease protein</fullName>
    </submittedName>
</protein>
<evidence type="ECO:0000313" key="13">
    <source>
        <dbReference type="Proteomes" id="UP000033750"/>
    </source>
</evidence>
<dbReference type="Gene3D" id="3.40.50.300">
    <property type="entry name" value="P-loop containing nucleotide triphosphate hydrolases"/>
    <property type="match status" value="1"/>
</dbReference>
<comment type="caution">
    <text evidence="12">The sequence shown here is derived from an EMBL/GenBank/DDBJ whole genome shotgun (WGS) entry which is preliminary data.</text>
</comment>
<evidence type="ECO:0000313" key="12">
    <source>
        <dbReference type="EMBL" id="KKB26719.1"/>
    </source>
</evidence>
<dbReference type="InterPro" id="IPR036640">
    <property type="entry name" value="ABC1_TM_sf"/>
</dbReference>
<feature type="domain" description="Peptidase C39" evidence="11">
    <location>
        <begin position="4"/>
        <end position="131"/>
    </location>
</feature>
<dbReference type="GO" id="GO:0005524">
    <property type="term" value="F:ATP binding"/>
    <property type="evidence" value="ECO:0007669"/>
    <property type="project" value="UniProtKB-KW"/>
</dbReference>
<dbReference type="SUPFAM" id="SSF52540">
    <property type="entry name" value="P-loop containing nucleoside triphosphate hydrolases"/>
    <property type="match status" value="1"/>
</dbReference>
<evidence type="ECO:0000259" key="10">
    <source>
        <dbReference type="PROSITE" id="PS50929"/>
    </source>
</evidence>
<evidence type="ECO:0000256" key="9">
    <source>
        <dbReference type="SAM" id="Phobius"/>
    </source>
</evidence>
<evidence type="ECO:0000256" key="2">
    <source>
        <dbReference type="ARBA" id="ARBA00005417"/>
    </source>
</evidence>
<dbReference type="Pfam" id="PF00005">
    <property type="entry name" value="ABC_tran"/>
    <property type="match status" value="1"/>
</dbReference>
<dbReference type="InterPro" id="IPR039421">
    <property type="entry name" value="Type_1_exporter"/>
</dbReference>
<keyword evidence="5" id="KW-0653">Protein transport</keyword>
<comment type="similarity">
    <text evidence="2">Belongs to the ABC transporter superfamily.</text>
</comment>
<keyword evidence="4" id="KW-0378">Hydrolase</keyword>
<evidence type="ECO:0000256" key="6">
    <source>
        <dbReference type="ARBA" id="ARBA00022989"/>
    </source>
</evidence>
<keyword evidence="13" id="KW-1185">Reference proteome</keyword>
<evidence type="ECO:0000259" key="11">
    <source>
        <dbReference type="PROSITE" id="PS50990"/>
    </source>
</evidence>
<name>A0A0F5H0A9_9BACT</name>
<keyword evidence="12" id="KW-0067">ATP-binding</keyword>
<dbReference type="GO" id="GO:0016887">
    <property type="term" value="F:ATP hydrolysis activity"/>
    <property type="evidence" value="ECO:0007669"/>
    <property type="project" value="InterPro"/>
</dbReference>
<proteinExistence type="inferred from homology"/>
<reference evidence="12 13" key="1">
    <citation type="submission" date="2015-03" db="EMBL/GenBank/DDBJ databases">
        <title>Genome sequence of Mycoplasma meleagridis strain ATCC 25294.</title>
        <authorList>
            <person name="Yacoub E."/>
            <person name="Blanchard A."/>
            <person name="Sirand-Pugnet P."/>
            <person name="Mardassi B.B.A."/>
        </authorList>
    </citation>
    <scope>NUCLEOTIDE SEQUENCE [LARGE SCALE GENOMIC DNA]</scope>
    <source>
        <strain evidence="12 13">ATCC 25294</strain>
    </source>
</reference>
<evidence type="ECO:0000256" key="7">
    <source>
        <dbReference type="ARBA" id="ARBA00023136"/>
    </source>
</evidence>
<dbReference type="PANTHER" id="PTHR24221:SF654">
    <property type="entry name" value="ATP-BINDING CASSETTE SUB-FAMILY B MEMBER 6"/>
    <property type="match status" value="1"/>
</dbReference>
<dbReference type="GO" id="GO:0008234">
    <property type="term" value="F:cysteine-type peptidase activity"/>
    <property type="evidence" value="ECO:0007669"/>
    <property type="project" value="UniProtKB-KW"/>
</dbReference>
<feature type="transmembrane region" description="Helical" evidence="9">
    <location>
        <begin position="409"/>
        <end position="428"/>
    </location>
</feature>
<dbReference type="GO" id="GO:0043213">
    <property type="term" value="P:bacteriocin transport"/>
    <property type="evidence" value="ECO:0007669"/>
    <property type="project" value="UniProtKB-KW"/>
</dbReference>
<evidence type="ECO:0000256" key="1">
    <source>
        <dbReference type="ARBA" id="ARBA00004651"/>
    </source>
</evidence>
<dbReference type="NCBIfam" id="NF045998">
    <property type="entry name" value="cleave_ABC_plasm"/>
    <property type="match status" value="1"/>
</dbReference>
<sequence>MRKQFDQKDCSLYVLKYFIWHFHREDIDINYLKLKASYGSEGINVYSLKEQAKEFNIGIETYNCIFDSLNQLKKDDLPIALLIAKNYLRHFVILKKIKNNKYYIYDPEDEYIHVYSEKELREIFLEIILIFEPSGKIEKNNLNIENKINSLINNKKYTFILLFLACVNLLPTIGVAFYSKIIFDIILPNKSITNLLVVFLLFIWFNIFRFIVILYKNVMINKLTNKIDIELTQKLISKINSLRLTEFKKIEISDYLRRFNYVNVIAEYKANFLFYIVFDLLSFVVSSFIMIYLNYLIFAVVFILMIIISLFNYICRIKSSKLVKPLMHNQLLELESQKNILNNCMNVNKTHLANYLEKKHNILKLQSRQIFSNINNISNFKNFINSLFMGNFNIIIIFISSIFLLKNELSIGTIIMVLTISSFLINPFESISNLFFSKNLYNEAIDNINFMLNINNANNREGNLKIGDINEIYIDKLFFEYENGKAILNIEKFTIDQNIQFIGKNGIGKSTFINVINNNIDDWKGNITINNIDYWNLDIDKFKEEIIVLNSNNILPDIKVFEYITNGDKNKENNFNEVINTTSLANLIAKMNINLNQKIIDNGSNFSTGQRQFLFILRLFIQSYKLIVLDEIFENLDTSIIDELKKIIKNIHQKALFIEISHSKKFIFNSKEINFEEINRI</sequence>
<dbReference type="Pfam" id="PF00664">
    <property type="entry name" value="ABC_membrane"/>
    <property type="match status" value="1"/>
</dbReference>
<dbReference type="GO" id="GO:0034040">
    <property type="term" value="F:ATPase-coupled lipid transmembrane transporter activity"/>
    <property type="evidence" value="ECO:0007669"/>
    <property type="project" value="TreeGrafter"/>
</dbReference>
<keyword evidence="3 9" id="KW-0812">Transmembrane</keyword>
<dbReference type="GO" id="GO:0005886">
    <property type="term" value="C:plasma membrane"/>
    <property type="evidence" value="ECO:0007669"/>
    <property type="project" value="UniProtKB-SubCell"/>
</dbReference>
<evidence type="ECO:0000256" key="5">
    <source>
        <dbReference type="ARBA" id="ARBA00022927"/>
    </source>
</evidence>
<keyword evidence="4" id="KW-0645">Protease</keyword>
<dbReference type="Gene3D" id="3.90.70.10">
    <property type="entry name" value="Cysteine proteinases"/>
    <property type="match status" value="1"/>
</dbReference>
<accession>A0A0F5H0A9</accession>
<keyword evidence="4" id="KW-0788">Thiol protease</keyword>
<organism evidence="12 13">
    <name type="scientific">Mycoplasmopsis meleagridis ATCC 25294</name>
    <dbReference type="NCBI Taxonomy" id="1264554"/>
    <lineage>
        <taxon>Bacteria</taxon>
        <taxon>Bacillati</taxon>
        <taxon>Mycoplasmatota</taxon>
        <taxon>Mycoplasmoidales</taxon>
        <taxon>Metamycoplasmataceae</taxon>
        <taxon>Mycoplasmopsis</taxon>
    </lineage>
</organism>
<feature type="transmembrane region" description="Helical" evidence="9">
    <location>
        <begin position="272"/>
        <end position="289"/>
    </location>
</feature>
<dbReference type="GO" id="GO:0015031">
    <property type="term" value="P:protein transport"/>
    <property type="evidence" value="ECO:0007669"/>
    <property type="project" value="UniProtKB-KW"/>
</dbReference>
<dbReference type="InterPro" id="IPR003439">
    <property type="entry name" value="ABC_transporter-like_ATP-bd"/>
</dbReference>
<keyword evidence="6 9" id="KW-1133">Transmembrane helix</keyword>
<dbReference type="STRING" id="29561.MM26B8_04730"/>
<gene>
    <name evidence="12" type="ORF">MMELEA_01010</name>
</gene>
<feature type="transmembrane region" description="Helical" evidence="9">
    <location>
        <begin position="191"/>
        <end position="215"/>
    </location>
</feature>
<dbReference type="InterPro" id="IPR005074">
    <property type="entry name" value="Peptidase_C39"/>
</dbReference>
<comment type="subcellular location">
    <subcellularLocation>
        <location evidence="1">Cell membrane</location>
        <topology evidence="1">Multi-pass membrane protein</topology>
    </subcellularLocation>
</comment>
<dbReference type="InterPro" id="IPR027417">
    <property type="entry name" value="P-loop_NTPase"/>
</dbReference>
<feature type="domain" description="ABC transmembrane type-1" evidence="10">
    <location>
        <begin position="159"/>
        <end position="435"/>
    </location>
</feature>
<dbReference type="Pfam" id="PF03412">
    <property type="entry name" value="Peptidase_C39"/>
    <property type="match status" value="1"/>
</dbReference>
<dbReference type="GO" id="GO:0006508">
    <property type="term" value="P:proteolysis"/>
    <property type="evidence" value="ECO:0007669"/>
    <property type="project" value="InterPro"/>
</dbReference>
<feature type="transmembrane region" description="Helical" evidence="9">
    <location>
        <begin position="157"/>
        <end position="179"/>
    </location>
</feature>
<keyword evidence="7 9" id="KW-0472">Membrane</keyword>